<evidence type="ECO:0000313" key="2">
    <source>
        <dbReference type="Proteomes" id="UP000324800"/>
    </source>
</evidence>
<proteinExistence type="predicted"/>
<accession>A0A5J4X7I5</accession>
<reference evidence="1 2" key="1">
    <citation type="submission" date="2019-03" db="EMBL/GenBank/DDBJ databases">
        <title>Single cell metagenomics reveals metabolic interactions within the superorganism composed of flagellate Streblomastix strix and complex community of Bacteroidetes bacteria on its surface.</title>
        <authorList>
            <person name="Treitli S.C."/>
            <person name="Kolisko M."/>
            <person name="Husnik F."/>
            <person name="Keeling P."/>
            <person name="Hampl V."/>
        </authorList>
    </citation>
    <scope>NUCLEOTIDE SEQUENCE [LARGE SCALE GENOMIC DNA]</scope>
    <source>
        <strain evidence="1">ST1C</strain>
    </source>
</reference>
<comment type="caution">
    <text evidence="1">The sequence shown here is derived from an EMBL/GenBank/DDBJ whole genome shotgun (WGS) entry which is preliminary data.</text>
</comment>
<dbReference type="OrthoDB" id="5857894at2759"/>
<feature type="non-terminal residue" evidence="1">
    <location>
        <position position="1"/>
    </location>
</feature>
<dbReference type="Proteomes" id="UP000324800">
    <property type="component" value="Unassembled WGS sequence"/>
</dbReference>
<protein>
    <submittedName>
        <fullName evidence="1">Uncharacterized protein</fullName>
    </submittedName>
</protein>
<organism evidence="1 2">
    <name type="scientific">Streblomastix strix</name>
    <dbReference type="NCBI Taxonomy" id="222440"/>
    <lineage>
        <taxon>Eukaryota</taxon>
        <taxon>Metamonada</taxon>
        <taxon>Preaxostyla</taxon>
        <taxon>Oxymonadida</taxon>
        <taxon>Streblomastigidae</taxon>
        <taxon>Streblomastix</taxon>
    </lineage>
</organism>
<name>A0A5J4X7I5_9EUKA</name>
<sequence length="43" mass="5160">CAFTENRQNSQDKGYRKKVNFNSVIFSEEKKFKLDGPDCYNYF</sequence>
<evidence type="ECO:0000313" key="1">
    <source>
        <dbReference type="EMBL" id="KAA6403003.1"/>
    </source>
</evidence>
<dbReference type="AlphaFoldDB" id="A0A5J4X7I5"/>
<gene>
    <name evidence="1" type="ORF">EZS28_001464</name>
</gene>
<dbReference type="EMBL" id="SNRW01000152">
    <property type="protein sequence ID" value="KAA6403003.1"/>
    <property type="molecule type" value="Genomic_DNA"/>
</dbReference>